<feature type="compositionally biased region" description="Basic residues" evidence="1">
    <location>
        <begin position="26"/>
        <end position="37"/>
    </location>
</feature>
<evidence type="ECO:0000256" key="1">
    <source>
        <dbReference type="SAM" id="MobiDB-lite"/>
    </source>
</evidence>
<feature type="compositionally biased region" description="Polar residues" evidence="1">
    <location>
        <begin position="16"/>
        <end position="25"/>
    </location>
</feature>
<dbReference type="EMBL" id="LR031880">
    <property type="protein sequence ID" value="VDD61868.1"/>
    <property type="molecule type" value="Genomic_DNA"/>
</dbReference>
<evidence type="ECO:0000313" key="2">
    <source>
        <dbReference type="EMBL" id="VDD61868.1"/>
    </source>
</evidence>
<proteinExistence type="predicted"/>
<gene>
    <name evidence="2" type="ORF">BOLC6T37321H</name>
</gene>
<organism evidence="2">
    <name type="scientific">Brassica oleracea</name>
    <name type="common">Wild cabbage</name>
    <dbReference type="NCBI Taxonomy" id="3712"/>
    <lineage>
        <taxon>Eukaryota</taxon>
        <taxon>Viridiplantae</taxon>
        <taxon>Streptophyta</taxon>
        <taxon>Embryophyta</taxon>
        <taxon>Tracheophyta</taxon>
        <taxon>Spermatophyta</taxon>
        <taxon>Magnoliopsida</taxon>
        <taxon>eudicotyledons</taxon>
        <taxon>Gunneridae</taxon>
        <taxon>Pentapetalae</taxon>
        <taxon>rosids</taxon>
        <taxon>malvids</taxon>
        <taxon>Brassicales</taxon>
        <taxon>Brassicaceae</taxon>
        <taxon>Brassiceae</taxon>
        <taxon>Brassica</taxon>
    </lineage>
</organism>
<dbReference type="AlphaFoldDB" id="A0A3P6G7I4"/>
<accession>A0A3P6G7I4</accession>
<protein>
    <submittedName>
        <fullName evidence="2">Uncharacterized protein</fullName>
    </submittedName>
</protein>
<reference evidence="2" key="1">
    <citation type="submission" date="2018-11" db="EMBL/GenBank/DDBJ databases">
        <authorList>
            <consortium name="Genoscope - CEA"/>
            <person name="William W."/>
        </authorList>
    </citation>
    <scope>NUCLEOTIDE SEQUENCE</scope>
</reference>
<feature type="region of interest" description="Disordered" evidence="1">
    <location>
        <begin position="1"/>
        <end position="37"/>
    </location>
</feature>
<sequence>MNFQDFPSYTIHDNENSPNSRITFRSTKRQQCRKLLT</sequence>
<name>A0A3P6G7I4_BRAOL</name>